<organism evidence="2 3">
    <name type="scientific">Cannabis sativa</name>
    <name type="common">Hemp</name>
    <name type="synonym">Marijuana</name>
    <dbReference type="NCBI Taxonomy" id="3483"/>
    <lineage>
        <taxon>Eukaryota</taxon>
        <taxon>Viridiplantae</taxon>
        <taxon>Streptophyta</taxon>
        <taxon>Embryophyta</taxon>
        <taxon>Tracheophyta</taxon>
        <taxon>Spermatophyta</taxon>
        <taxon>Magnoliopsida</taxon>
        <taxon>eudicotyledons</taxon>
        <taxon>Gunneridae</taxon>
        <taxon>Pentapetalae</taxon>
        <taxon>rosids</taxon>
        <taxon>fabids</taxon>
        <taxon>Rosales</taxon>
        <taxon>Cannabaceae</taxon>
        <taxon>Cannabis</taxon>
    </lineage>
</organism>
<dbReference type="Gene3D" id="3.40.50.1820">
    <property type="entry name" value="alpha/beta hydrolase"/>
    <property type="match status" value="1"/>
</dbReference>
<comment type="caution">
    <text evidence="2">The sequence shown here is derived from an EMBL/GenBank/DDBJ whole genome shotgun (WGS) entry which is preliminary data.</text>
</comment>
<dbReference type="InterPro" id="IPR000073">
    <property type="entry name" value="AB_hydrolase_1"/>
</dbReference>
<dbReference type="AlphaFoldDB" id="A0A7J6G986"/>
<evidence type="ECO:0000259" key="1">
    <source>
        <dbReference type="Pfam" id="PF00561"/>
    </source>
</evidence>
<dbReference type="OrthoDB" id="6431331at2759"/>
<dbReference type="InterPro" id="IPR029058">
    <property type="entry name" value="AB_hydrolase_fold"/>
</dbReference>
<feature type="domain" description="AB hydrolase-1" evidence="1">
    <location>
        <begin position="82"/>
        <end position="315"/>
    </location>
</feature>
<protein>
    <recommendedName>
        <fullName evidence="1">AB hydrolase-1 domain-containing protein</fullName>
    </recommendedName>
</protein>
<dbReference type="SUPFAM" id="SSF53474">
    <property type="entry name" value="alpha/beta-Hydrolases"/>
    <property type="match status" value="1"/>
</dbReference>
<evidence type="ECO:0000313" key="2">
    <source>
        <dbReference type="EMBL" id="KAF4379437.1"/>
    </source>
</evidence>
<gene>
    <name evidence="2" type="ORF">G4B88_024885</name>
</gene>
<name>A0A7J6G986_CANSA</name>
<dbReference type="EMBL" id="JAATIQ010000129">
    <property type="protein sequence ID" value="KAF4379437.1"/>
    <property type="molecule type" value="Genomic_DNA"/>
</dbReference>
<dbReference type="OMA" id="QTTVHFW"/>
<keyword evidence="3" id="KW-1185">Reference proteome</keyword>
<accession>A0A803NYA7</accession>
<dbReference type="Pfam" id="PF00561">
    <property type="entry name" value="Abhydrolase_1"/>
    <property type="match status" value="1"/>
</dbReference>
<dbReference type="PANTHER" id="PTHR43139">
    <property type="entry name" value="SI:DKEY-122A22.2"/>
    <property type="match status" value="1"/>
</dbReference>
<accession>A0A7J6G986</accession>
<dbReference type="PANTHER" id="PTHR43139:SF37">
    <property type="entry name" value="ALPHA_BETA-HYDROLASES SUPERFAMILY PROTEIN"/>
    <property type="match status" value="1"/>
</dbReference>
<dbReference type="PRINTS" id="PR00111">
    <property type="entry name" value="ABHYDROLASE"/>
</dbReference>
<dbReference type="InterPro" id="IPR052370">
    <property type="entry name" value="Meta-cleavage_hydrolase"/>
</dbReference>
<reference evidence="2 3" key="1">
    <citation type="journal article" date="2020" name="bioRxiv">
        <title>Sequence and annotation of 42 cannabis genomes reveals extensive copy number variation in cannabinoid synthesis and pathogen resistance genes.</title>
        <authorList>
            <person name="Mckernan K.J."/>
            <person name="Helbert Y."/>
            <person name="Kane L.T."/>
            <person name="Ebling H."/>
            <person name="Zhang L."/>
            <person name="Liu B."/>
            <person name="Eaton Z."/>
            <person name="Mclaughlin S."/>
            <person name="Kingan S."/>
            <person name="Baybayan P."/>
            <person name="Concepcion G."/>
            <person name="Jordan M."/>
            <person name="Riva A."/>
            <person name="Barbazuk W."/>
            <person name="Harkins T."/>
        </authorList>
    </citation>
    <scope>NUCLEOTIDE SEQUENCE [LARGE SCALE GENOMIC DNA]</scope>
    <source>
        <strain evidence="3">cv. Jamaican Lion 4</strain>
        <tissue evidence="2">Leaf</tissue>
    </source>
</reference>
<sequence length="330" mass="37924">MARLKFLNLLSLYLSSIWAIYKHLLSSLLNTNGVPFIVKLIEICLGLYFWFCGLSPCTVDLDDQTTMHFWTVNHRRNNKPDLVMIHGYGGNSIWQFLGQVGPLSRDFNLYLPDLLFFGKSYTKRSDRSEVFQAKCVVEGLRKLGLKRFSLYGISYGGYVAYQMAQMCPDEVEKVVIVSSGIVWTEDQKQELLHKKHGRYGLEILLPQNPCDLRLLVSLSVYKFNPLKWVPEFVVRNFVKATMVYRKEKIEMVEELRTGTLDSNFPVLTQETLIIWGDKDHVFPLNLAYQLHRHLGPKSKLEIIKDTGHAANLDSPEIVNALTKSFISTLL</sequence>
<proteinExistence type="predicted"/>
<dbReference type="Proteomes" id="UP000583929">
    <property type="component" value="Unassembled WGS sequence"/>
</dbReference>
<evidence type="ECO:0000313" key="3">
    <source>
        <dbReference type="Proteomes" id="UP000583929"/>
    </source>
</evidence>